<dbReference type="PANTHER" id="PTHR12356">
    <property type="entry name" value="NUCLEAR MOVEMENT PROTEIN NUDC"/>
    <property type="match status" value="1"/>
</dbReference>
<name>A0A9P1GIU3_9DINO</name>
<evidence type="ECO:0000259" key="4">
    <source>
        <dbReference type="PROSITE" id="PS50853"/>
    </source>
</evidence>
<evidence type="ECO:0000313" key="8">
    <source>
        <dbReference type="Proteomes" id="UP001152797"/>
    </source>
</evidence>
<dbReference type="EMBL" id="CAMXCT030006532">
    <property type="protein sequence ID" value="CAL4802787.1"/>
    <property type="molecule type" value="Genomic_DNA"/>
</dbReference>
<feature type="domain" description="Fibronectin type-III" evidence="4">
    <location>
        <begin position="138"/>
        <end position="245"/>
    </location>
</feature>
<dbReference type="GO" id="GO:0006457">
    <property type="term" value="P:protein folding"/>
    <property type="evidence" value="ECO:0007669"/>
    <property type="project" value="TreeGrafter"/>
</dbReference>
<evidence type="ECO:0000313" key="6">
    <source>
        <dbReference type="EMBL" id="CAI4015475.1"/>
    </source>
</evidence>
<evidence type="ECO:0000259" key="5">
    <source>
        <dbReference type="PROSITE" id="PS51203"/>
    </source>
</evidence>
<dbReference type="PANTHER" id="PTHR12356:SF3">
    <property type="entry name" value="NUCLEAR MIGRATION PROTEIN NUDC"/>
    <property type="match status" value="1"/>
</dbReference>
<protein>
    <submittedName>
        <fullName evidence="7">Protein BOBBER 1</fullName>
    </submittedName>
</protein>
<feature type="transmembrane region" description="Helical" evidence="3">
    <location>
        <begin position="60"/>
        <end position="82"/>
    </location>
</feature>
<reference evidence="7 8" key="2">
    <citation type="submission" date="2024-05" db="EMBL/GenBank/DDBJ databases">
        <authorList>
            <person name="Chen Y."/>
            <person name="Shah S."/>
            <person name="Dougan E. K."/>
            <person name="Thang M."/>
            <person name="Chan C."/>
        </authorList>
    </citation>
    <scope>NUCLEOTIDE SEQUENCE [LARGE SCALE GENOMIC DNA]</scope>
</reference>
<dbReference type="PROSITE" id="PS50853">
    <property type="entry name" value="FN3"/>
    <property type="match status" value="1"/>
</dbReference>
<sequence>MRIHAAHRSRDVCVAFGFKKISGSAVGEVRLKGAPVPPGSAMASLLHIFRFMLGPPGVPLWIVISFDSILLILLISTILLLLPKKVWSKSKLVRSARNRLVGWLRRMVELSIQGPLVLGSVWLGRKLGRGRLSSVAKAPHAISAKADSMFDVTIKFSPTLGWNLFHQENYVVSFARDGTDIWAERSFNKDTDCEDLSGNLKKGDRFKVVIQELPASTRVKFRVGAVSYWGRGPWSKEVCVTTMATPSKDLGFTGLLGPAWEKTGSGKKEYTWLQTRNEVHLRIAIGKDLRGKDVRFKAQPHRLQVDLAVGTEVLALLHGTLAHRINSDDATWYIDESKDDGRFIQITIFKLEALERWTRVFEGDEHPEIDPRYVQFFVDPLNPGSLGDLNE</sequence>
<dbReference type="InterPro" id="IPR013783">
    <property type="entry name" value="Ig-like_fold"/>
</dbReference>
<dbReference type="PROSITE" id="PS51203">
    <property type="entry name" value="CS"/>
    <property type="match status" value="1"/>
</dbReference>
<dbReference type="CDD" id="cd06467">
    <property type="entry name" value="p23_NUDC_like"/>
    <property type="match status" value="1"/>
</dbReference>
<dbReference type="InterPro" id="IPR003961">
    <property type="entry name" value="FN3_dom"/>
</dbReference>
<dbReference type="SUPFAM" id="SSF49764">
    <property type="entry name" value="HSP20-like chaperones"/>
    <property type="match status" value="1"/>
</dbReference>
<dbReference type="GO" id="GO:0051082">
    <property type="term" value="F:unfolded protein binding"/>
    <property type="evidence" value="ECO:0007669"/>
    <property type="project" value="TreeGrafter"/>
</dbReference>
<feature type="domain" description="CS" evidence="5">
    <location>
        <begin position="265"/>
        <end position="361"/>
    </location>
</feature>
<keyword evidence="3" id="KW-0472">Membrane</keyword>
<evidence type="ECO:0000256" key="2">
    <source>
        <dbReference type="ARBA" id="ARBA00022490"/>
    </source>
</evidence>
<dbReference type="CDD" id="cd00063">
    <property type="entry name" value="FN3"/>
    <property type="match status" value="1"/>
</dbReference>
<comment type="caution">
    <text evidence="6">The sequence shown here is derived from an EMBL/GenBank/DDBJ whole genome shotgun (WGS) entry which is preliminary data.</text>
</comment>
<feature type="transmembrane region" description="Helical" evidence="3">
    <location>
        <begin position="103"/>
        <end position="123"/>
    </location>
</feature>
<evidence type="ECO:0000256" key="1">
    <source>
        <dbReference type="ARBA" id="ARBA00004496"/>
    </source>
</evidence>
<proteinExistence type="predicted"/>
<comment type="subcellular location">
    <subcellularLocation>
        <location evidence="1">Cytoplasm</location>
    </subcellularLocation>
</comment>
<dbReference type="Proteomes" id="UP001152797">
    <property type="component" value="Unassembled WGS sequence"/>
</dbReference>
<dbReference type="EMBL" id="CAMXCT020006532">
    <property type="protein sequence ID" value="CAL1168850.1"/>
    <property type="molecule type" value="Genomic_DNA"/>
</dbReference>
<dbReference type="Pfam" id="PF04969">
    <property type="entry name" value="CS"/>
    <property type="match status" value="1"/>
</dbReference>
<dbReference type="InterPro" id="IPR036116">
    <property type="entry name" value="FN3_sf"/>
</dbReference>
<evidence type="ECO:0000313" key="7">
    <source>
        <dbReference type="EMBL" id="CAL4802787.1"/>
    </source>
</evidence>
<dbReference type="Gene3D" id="2.60.40.790">
    <property type="match status" value="1"/>
</dbReference>
<evidence type="ECO:0000256" key="3">
    <source>
        <dbReference type="SAM" id="Phobius"/>
    </source>
</evidence>
<dbReference type="EMBL" id="CAMXCT010006532">
    <property type="protein sequence ID" value="CAI4015475.1"/>
    <property type="molecule type" value="Genomic_DNA"/>
</dbReference>
<dbReference type="OrthoDB" id="416217at2759"/>
<dbReference type="AlphaFoldDB" id="A0A9P1GIU3"/>
<keyword evidence="3" id="KW-1133">Transmembrane helix</keyword>
<dbReference type="InterPro" id="IPR037898">
    <property type="entry name" value="NudC_fam"/>
</dbReference>
<dbReference type="GO" id="GO:0005737">
    <property type="term" value="C:cytoplasm"/>
    <property type="evidence" value="ECO:0007669"/>
    <property type="project" value="UniProtKB-SubCell"/>
</dbReference>
<organism evidence="6">
    <name type="scientific">Cladocopium goreaui</name>
    <dbReference type="NCBI Taxonomy" id="2562237"/>
    <lineage>
        <taxon>Eukaryota</taxon>
        <taxon>Sar</taxon>
        <taxon>Alveolata</taxon>
        <taxon>Dinophyceae</taxon>
        <taxon>Suessiales</taxon>
        <taxon>Symbiodiniaceae</taxon>
        <taxon>Cladocopium</taxon>
    </lineage>
</organism>
<reference evidence="6" key="1">
    <citation type="submission" date="2022-10" db="EMBL/GenBank/DDBJ databases">
        <authorList>
            <person name="Chen Y."/>
            <person name="Dougan E. K."/>
            <person name="Chan C."/>
            <person name="Rhodes N."/>
            <person name="Thang M."/>
        </authorList>
    </citation>
    <scope>NUCLEOTIDE SEQUENCE</scope>
</reference>
<keyword evidence="3" id="KW-0812">Transmembrane</keyword>
<dbReference type="SUPFAM" id="SSF49265">
    <property type="entry name" value="Fibronectin type III"/>
    <property type="match status" value="1"/>
</dbReference>
<accession>A0A9P1GIU3</accession>
<keyword evidence="2" id="KW-0963">Cytoplasm</keyword>
<dbReference type="Gene3D" id="2.60.40.10">
    <property type="entry name" value="Immunoglobulins"/>
    <property type="match status" value="1"/>
</dbReference>
<dbReference type="InterPro" id="IPR007052">
    <property type="entry name" value="CS_dom"/>
</dbReference>
<gene>
    <name evidence="6" type="ORF">C1SCF055_LOCUS40299</name>
</gene>
<keyword evidence="8" id="KW-1185">Reference proteome</keyword>
<dbReference type="InterPro" id="IPR008978">
    <property type="entry name" value="HSP20-like_chaperone"/>
</dbReference>